<evidence type="ECO:0000256" key="10">
    <source>
        <dbReference type="PROSITE-ProRule" id="PRU01193"/>
    </source>
</evidence>
<evidence type="ECO:0000256" key="1">
    <source>
        <dbReference type="ARBA" id="ARBA00004651"/>
    </source>
</evidence>
<dbReference type="SUPFAM" id="SSF54631">
    <property type="entry name" value="CBS-domain pair"/>
    <property type="match status" value="1"/>
</dbReference>
<sequence>MLILVGLAIIVALTVATGFFVAQEFAYVAVDRSKLRAEAEAGDAAAARAYQVTSRLSFVLSGAQLGITVTALLAGYVAEPYLGEGIADLVGLTGASEGVTSTISVAIALLIATVIQMVVGELAPKNLAIAKPEALARSLSRPTMAYLRIAGPLIKMFDATSNKLLRSVGIHPVEELPQGATTEDLDRIIESSRQSGQLDADTSRLLDHGLDFRTRTAGDAMVPRVDVVTVHATDPAVRVVQLLDTGHTRFPVLGTAVDDVLGIVSVGDVVEVEPAQRGKVLVGTLAVPAVLVPETLPLPAVLERLRAEHRQLACVIDEYGGFAGVISLEDVAEELVGEIHDEDDLPQPSARHRPDGLWSLPGRWRLDEAAEATGVLLPTSPTYDTLSGLVLQRLGRVPTPGDVVLVELPPVLSPDAEPVSPGRARLRVESVRRHVPDEVSLEVVPA</sequence>
<dbReference type="Gene3D" id="3.10.580.10">
    <property type="entry name" value="CBS-domain"/>
    <property type="match status" value="1"/>
</dbReference>
<evidence type="ECO:0000313" key="14">
    <source>
        <dbReference type="Proteomes" id="UP000199632"/>
    </source>
</evidence>
<dbReference type="GO" id="GO:0050660">
    <property type="term" value="F:flavin adenine dinucleotide binding"/>
    <property type="evidence" value="ECO:0007669"/>
    <property type="project" value="InterPro"/>
</dbReference>
<keyword evidence="4 10" id="KW-0812">Transmembrane</keyword>
<dbReference type="RefSeq" id="WP_090786702.1">
    <property type="nucleotide sequence ID" value="NZ_BOND01000015.1"/>
</dbReference>
<keyword evidence="5" id="KW-0677">Repeat</keyword>
<dbReference type="Proteomes" id="UP000199632">
    <property type="component" value="Unassembled WGS sequence"/>
</dbReference>
<dbReference type="Pfam" id="PF03471">
    <property type="entry name" value="CorC_HlyC"/>
    <property type="match status" value="1"/>
</dbReference>
<dbReference type="PANTHER" id="PTHR43099">
    <property type="entry name" value="UPF0053 PROTEIN YRKA"/>
    <property type="match status" value="1"/>
</dbReference>
<dbReference type="PROSITE" id="PS51371">
    <property type="entry name" value="CBS"/>
    <property type="match status" value="2"/>
</dbReference>
<evidence type="ECO:0000259" key="11">
    <source>
        <dbReference type="PROSITE" id="PS51371"/>
    </source>
</evidence>
<organism evidence="13 14">
    <name type="scientific">Asanoa ishikariensis</name>
    <dbReference type="NCBI Taxonomy" id="137265"/>
    <lineage>
        <taxon>Bacteria</taxon>
        <taxon>Bacillati</taxon>
        <taxon>Actinomycetota</taxon>
        <taxon>Actinomycetes</taxon>
        <taxon>Micromonosporales</taxon>
        <taxon>Micromonosporaceae</taxon>
        <taxon>Asanoa</taxon>
    </lineage>
</organism>
<keyword evidence="8 10" id="KW-0472">Membrane</keyword>
<dbReference type="Pfam" id="PF01595">
    <property type="entry name" value="CNNM"/>
    <property type="match status" value="1"/>
</dbReference>
<dbReference type="InterPro" id="IPR036318">
    <property type="entry name" value="FAD-bd_PCMH-like_sf"/>
</dbReference>
<dbReference type="SMART" id="SM00116">
    <property type="entry name" value="CBS"/>
    <property type="match status" value="2"/>
</dbReference>
<proteinExistence type="inferred from homology"/>
<dbReference type="SUPFAM" id="SSF56176">
    <property type="entry name" value="FAD-binding/transporter-associated domain-like"/>
    <property type="match status" value="1"/>
</dbReference>
<evidence type="ECO:0000256" key="4">
    <source>
        <dbReference type="ARBA" id="ARBA00022692"/>
    </source>
</evidence>
<gene>
    <name evidence="13" type="ORF">SAMN05421684_0572</name>
</gene>
<dbReference type="OrthoDB" id="110231at2"/>
<evidence type="ECO:0000256" key="2">
    <source>
        <dbReference type="ARBA" id="ARBA00006337"/>
    </source>
</evidence>
<evidence type="ECO:0000259" key="12">
    <source>
        <dbReference type="PROSITE" id="PS51846"/>
    </source>
</evidence>
<dbReference type="InterPro" id="IPR016169">
    <property type="entry name" value="FAD-bd_PCMH_sub2"/>
</dbReference>
<feature type="domain" description="CNNM transmembrane" evidence="12">
    <location>
        <begin position="1"/>
        <end position="202"/>
    </location>
</feature>
<evidence type="ECO:0000256" key="9">
    <source>
        <dbReference type="PROSITE-ProRule" id="PRU00703"/>
    </source>
</evidence>
<name>A0A1H3L6U4_9ACTN</name>
<dbReference type="AlphaFoldDB" id="A0A1H3L6U4"/>
<dbReference type="Gene3D" id="3.30.465.10">
    <property type="match status" value="1"/>
</dbReference>
<dbReference type="SMART" id="SM01091">
    <property type="entry name" value="CorC_HlyC"/>
    <property type="match status" value="1"/>
</dbReference>
<protein>
    <submittedName>
        <fullName evidence="13">Hemolysin, contains CBS domains</fullName>
    </submittedName>
</protein>
<comment type="similarity">
    <text evidence="2">Belongs to the UPF0053 family.</text>
</comment>
<feature type="domain" description="CBS" evidence="11">
    <location>
        <begin position="285"/>
        <end position="342"/>
    </location>
</feature>
<dbReference type="PROSITE" id="PS51846">
    <property type="entry name" value="CNNM"/>
    <property type="match status" value="1"/>
</dbReference>
<comment type="subcellular location">
    <subcellularLocation>
        <location evidence="1">Cell membrane</location>
        <topology evidence="1">Multi-pass membrane protein</topology>
    </subcellularLocation>
</comment>
<keyword evidence="7 9" id="KW-0129">CBS domain</keyword>
<evidence type="ECO:0000313" key="13">
    <source>
        <dbReference type="EMBL" id="SDY60060.1"/>
    </source>
</evidence>
<dbReference type="InterPro" id="IPR000644">
    <property type="entry name" value="CBS_dom"/>
</dbReference>
<evidence type="ECO:0000256" key="8">
    <source>
        <dbReference type="ARBA" id="ARBA00023136"/>
    </source>
</evidence>
<dbReference type="InterPro" id="IPR044751">
    <property type="entry name" value="Ion_transp-like_CBS"/>
</dbReference>
<evidence type="ECO:0000256" key="6">
    <source>
        <dbReference type="ARBA" id="ARBA00022989"/>
    </source>
</evidence>
<dbReference type="InterPro" id="IPR002550">
    <property type="entry name" value="CNNM"/>
</dbReference>
<dbReference type="InterPro" id="IPR046342">
    <property type="entry name" value="CBS_dom_sf"/>
</dbReference>
<evidence type="ECO:0000256" key="7">
    <source>
        <dbReference type="ARBA" id="ARBA00023122"/>
    </source>
</evidence>
<accession>A0A1H3L6U4</accession>
<keyword evidence="14" id="KW-1185">Reference proteome</keyword>
<dbReference type="Pfam" id="PF00571">
    <property type="entry name" value="CBS"/>
    <property type="match status" value="2"/>
</dbReference>
<dbReference type="PANTHER" id="PTHR43099:SF6">
    <property type="entry name" value="UPF0053 PROTEIN RV1842C"/>
    <property type="match status" value="1"/>
</dbReference>
<keyword evidence="3" id="KW-1003">Cell membrane</keyword>
<dbReference type="CDD" id="cd04590">
    <property type="entry name" value="CBS_pair_CorC_HlyC_assoc"/>
    <property type="match status" value="1"/>
</dbReference>
<dbReference type="EMBL" id="FNQB01000001">
    <property type="protein sequence ID" value="SDY60060.1"/>
    <property type="molecule type" value="Genomic_DNA"/>
</dbReference>
<dbReference type="GO" id="GO:0005886">
    <property type="term" value="C:plasma membrane"/>
    <property type="evidence" value="ECO:0007669"/>
    <property type="project" value="UniProtKB-SubCell"/>
</dbReference>
<evidence type="ECO:0000256" key="3">
    <source>
        <dbReference type="ARBA" id="ARBA00022475"/>
    </source>
</evidence>
<dbReference type="InterPro" id="IPR051676">
    <property type="entry name" value="UPF0053_domain"/>
</dbReference>
<dbReference type="STRING" id="137265.SAMN05421684_0572"/>
<feature type="domain" description="CBS" evidence="11">
    <location>
        <begin position="221"/>
        <end position="280"/>
    </location>
</feature>
<keyword evidence="6 10" id="KW-1133">Transmembrane helix</keyword>
<dbReference type="InterPro" id="IPR005170">
    <property type="entry name" value="Transptr-assoc_dom"/>
</dbReference>
<evidence type="ECO:0000256" key="5">
    <source>
        <dbReference type="ARBA" id="ARBA00022737"/>
    </source>
</evidence>
<reference evidence="14" key="1">
    <citation type="submission" date="2016-10" db="EMBL/GenBank/DDBJ databases">
        <authorList>
            <person name="Varghese N."/>
            <person name="Submissions S."/>
        </authorList>
    </citation>
    <scope>NUCLEOTIDE SEQUENCE [LARGE SCALE GENOMIC DNA]</scope>
    <source>
        <strain evidence="14">DSM 44718</strain>
    </source>
</reference>